<dbReference type="PROSITE" id="PS51257">
    <property type="entry name" value="PROKAR_LIPOPROTEIN"/>
    <property type="match status" value="1"/>
</dbReference>
<evidence type="ECO:0000313" key="2">
    <source>
        <dbReference type="EnsemblPlants" id="TraesCS3D02G066700.1"/>
    </source>
</evidence>
<organism evidence="2">
    <name type="scientific">Triticum aestivum</name>
    <name type="common">Wheat</name>
    <dbReference type="NCBI Taxonomy" id="4565"/>
    <lineage>
        <taxon>Eukaryota</taxon>
        <taxon>Viridiplantae</taxon>
        <taxon>Streptophyta</taxon>
        <taxon>Embryophyta</taxon>
        <taxon>Tracheophyta</taxon>
        <taxon>Spermatophyta</taxon>
        <taxon>Magnoliopsida</taxon>
        <taxon>Liliopsida</taxon>
        <taxon>Poales</taxon>
        <taxon>Poaceae</taxon>
        <taxon>BOP clade</taxon>
        <taxon>Pooideae</taxon>
        <taxon>Triticodae</taxon>
        <taxon>Triticeae</taxon>
        <taxon>Triticinae</taxon>
        <taxon>Triticum</taxon>
    </lineage>
</organism>
<dbReference type="AlphaFoldDB" id="A0A3B6GN08"/>
<accession>A0A3B6GN08</accession>
<dbReference type="Gramene" id="TraesCS3D02G066700.1">
    <property type="protein sequence ID" value="TraesCS3D02G066700.1"/>
    <property type="gene ID" value="TraesCS3D02G066700"/>
</dbReference>
<dbReference type="Gramene" id="TraesNOR3D03G01841610.1">
    <property type="protein sequence ID" value="TraesNOR3D03G01841610.1"/>
    <property type="gene ID" value="TraesNOR3D03G01841610"/>
</dbReference>
<reference evidence="2" key="1">
    <citation type="submission" date="2018-08" db="EMBL/GenBank/DDBJ databases">
        <authorList>
            <person name="Rossello M."/>
        </authorList>
    </citation>
    <scope>NUCLEOTIDE SEQUENCE [LARGE SCALE GENOMIC DNA]</scope>
    <source>
        <strain evidence="2">cv. Chinese Spring</strain>
    </source>
</reference>
<dbReference type="Gramene" id="TraesMAC3D03G01812930.1">
    <property type="protein sequence ID" value="TraesMAC3D03G01812930.1"/>
    <property type="gene ID" value="TraesMAC3D03G01812930"/>
</dbReference>
<name>A0A3B6GN08_WHEAT</name>
<dbReference type="Gramene" id="TraesJAG3D03G01823230.1">
    <property type="protein sequence ID" value="TraesJAG3D03G01823230.1"/>
    <property type="gene ID" value="TraesJAG3D03G01823230"/>
</dbReference>
<dbReference type="Gramene" id="TraesCAD_scaffold_090843_01G000500.1">
    <property type="protein sequence ID" value="TraesCAD_scaffold_090843_01G000500.1"/>
    <property type="gene ID" value="TraesCAD_scaffold_090843_01G000500"/>
</dbReference>
<keyword evidence="1" id="KW-0732">Signal</keyword>
<dbReference type="Gramene" id="TraesJUL3D03G01833070.2">
    <property type="protein sequence ID" value="TraesJUL3D03G01833070.2"/>
    <property type="gene ID" value="TraesJUL3D03G01833070"/>
</dbReference>
<dbReference type="Gramene" id="TraesCS3D03G0129100.1">
    <property type="protein sequence ID" value="TraesCS3D03G0129100.1.CDS"/>
    <property type="gene ID" value="TraesCS3D03G0129100"/>
</dbReference>
<dbReference type="Gramene" id="TraesLAC3D03G01756070.1">
    <property type="protein sequence ID" value="TraesLAC3D03G01756070.1"/>
    <property type="gene ID" value="TraesLAC3D03G01756070"/>
</dbReference>
<dbReference type="Gramene" id="TraesMAC3D03G01812930.2">
    <property type="protein sequence ID" value="TraesMAC3D03G01812930.2"/>
    <property type="gene ID" value="TraesMAC3D03G01812930"/>
</dbReference>
<feature type="signal peptide" evidence="1">
    <location>
        <begin position="1"/>
        <end position="33"/>
    </location>
</feature>
<feature type="chain" id="PRO_5043174228" evidence="1">
    <location>
        <begin position="34"/>
        <end position="91"/>
    </location>
</feature>
<dbReference type="Gramene" id="TraesARI3D03G01846900.1">
    <property type="protein sequence ID" value="TraesARI3D03G01846900.1"/>
    <property type="gene ID" value="TraesARI3D03G01846900"/>
</dbReference>
<keyword evidence="3" id="KW-1185">Reference proteome</keyword>
<dbReference type="OMA" id="PNCTEPR"/>
<reference evidence="2" key="2">
    <citation type="submission" date="2018-10" db="UniProtKB">
        <authorList>
            <consortium name="EnsemblPlants"/>
        </authorList>
    </citation>
    <scope>IDENTIFICATION</scope>
</reference>
<dbReference type="EnsemblPlants" id="TraesCS3D02G066700.1">
    <property type="protein sequence ID" value="TraesCS3D02G066700.1"/>
    <property type="gene ID" value="TraesCS3D02G066700"/>
</dbReference>
<proteinExistence type="predicted"/>
<dbReference type="Gramene" id="TraesRN3D0100140300.1">
    <property type="protein sequence ID" value="TraesRN3D0100140300.1"/>
    <property type="gene ID" value="TraesRN3D0100140300"/>
</dbReference>
<dbReference type="Proteomes" id="UP000019116">
    <property type="component" value="Chromosome 3D"/>
</dbReference>
<evidence type="ECO:0000313" key="3">
    <source>
        <dbReference type="Proteomes" id="UP000019116"/>
    </source>
</evidence>
<dbReference type="Gramene" id="TraesCLE_scaffold_147393_01G000100.1">
    <property type="protein sequence ID" value="TraesCLE_scaffold_147393_01G000100.1"/>
    <property type="gene ID" value="TraesCLE_scaffold_147393_01G000100"/>
</dbReference>
<evidence type="ECO:0000256" key="1">
    <source>
        <dbReference type="SAM" id="SignalP"/>
    </source>
</evidence>
<dbReference type="Gramene" id="TraesJUL3D03G01833070.1">
    <property type="protein sequence ID" value="TraesJUL3D03G01833070.1"/>
    <property type="gene ID" value="TraesJUL3D03G01833070"/>
</dbReference>
<sequence length="91" mass="9908">MAVLKKNTSSLSFVVAALMVVMAATLLLSSCDARKVKDKPIAFPVPGKCYARFFPNCTEPRCKKFCVQPLPGAVCLDKKPAAALLLNYKCR</sequence>
<dbReference type="Gramene" id="TraesROB_scaffold_130440_01G000100.1">
    <property type="protein sequence ID" value="TraesROB_scaffold_130440_01G000100.1"/>
    <property type="gene ID" value="TraesROB_scaffold_130440_01G000100"/>
</dbReference>
<dbReference type="Gramene" id="TraesWEE_scaffold_148104_01G000100.1">
    <property type="protein sequence ID" value="TraesWEE_scaffold_148104_01G000100.1"/>
    <property type="gene ID" value="TraesWEE_scaffold_148104_01G000100"/>
</dbReference>
<protein>
    <submittedName>
        <fullName evidence="2">Uncharacterized protein</fullName>
    </submittedName>
</protein>
<dbReference type="Gramene" id="TraesSTA3D03G01809500.1">
    <property type="protein sequence ID" value="TraesSTA3D03G01809500.1"/>
    <property type="gene ID" value="TraesSTA3D03G01809500"/>
</dbReference>